<evidence type="ECO:0000259" key="8">
    <source>
        <dbReference type="Pfam" id="PF01435"/>
    </source>
</evidence>
<dbReference type="Pfam" id="PF13432">
    <property type="entry name" value="TPR_16"/>
    <property type="match status" value="1"/>
</dbReference>
<keyword evidence="6 9" id="KW-0482">Metalloprotease</keyword>
<evidence type="ECO:0000256" key="2">
    <source>
        <dbReference type="ARBA" id="ARBA00022670"/>
    </source>
</evidence>
<evidence type="ECO:0000256" key="4">
    <source>
        <dbReference type="ARBA" id="ARBA00022801"/>
    </source>
</evidence>
<keyword evidence="4" id="KW-0378">Hydrolase</keyword>
<gene>
    <name evidence="9" type="ORF">GCM10023208_00360</name>
</gene>
<dbReference type="Gene3D" id="3.30.2010.10">
    <property type="entry name" value="Metalloproteases ('zincins'), catalytic domain"/>
    <property type="match status" value="1"/>
</dbReference>
<keyword evidence="5" id="KW-0862">Zinc</keyword>
<keyword evidence="3" id="KW-0479">Metal-binding</keyword>
<feature type="signal peptide" evidence="7">
    <location>
        <begin position="1"/>
        <end position="27"/>
    </location>
</feature>
<dbReference type="PANTHER" id="PTHR22726">
    <property type="entry name" value="METALLOENDOPEPTIDASE OMA1"/>
    <property type="match status" value="1"/>
</dbReference>
<comment type="caution">
    <text evidence="9">The sequence shown here is derived from an EMBL/GenBank/DDBJ whole genome shotgun (WGS) entry which is preliminary data.</text>
</comment>
<dbReference type="PANTHER" id="PTHR22726:SF1">
    <property type="entry name" value="METALLOENDOPEPTIDASE OMA1, MITOCHONDRIAL"/>
    <property type="match status" value="1"/>
</dbReference>
<evidence type="ECO:0000256" key="6">
    <source>
        <dbReference type="ARBA" id="ARBA00023049"/>
    </source>
</evidence>
<dbReference type="Pfam" id="PF01435">
    <property type="entry name" value="Peptidase_M48"/>
    <property type="match status" value="1"/>
</dbReference>
<evidence type="ECO:0000256" key="7">
    <source>
        <dbReference type="SAM" id="SignalP"/>
    </source>
</evidence>
<dbReference type="Gene3D" id="1.25.40.10">
    <property type="entry name" value="Tetratricopeptide repeat domain"/>
    <property type="match status" value="1"/>
</dbReference>
<dbReference type="CDD" id="cd07324">
    <property type="entry name" value="M48C_Oma1-like"/>
    <property type="match status" value="1"/>
</dbReference>
<name>A0ABP9JY05_9SPHN</name>
<dbReference type="Proteomes" id="UP001500518">
    <property type="component" value="Unassembled WGS sequence"/>
</dbReference>
<evidence type="ECO:0000256" key="5">
    <source>
        <dbReference type="ARBA" id="ARBA00022833"/>
    </source>
</evidence>
<evidence type="ECO:0000256" key="3">
    <source>
        <dbReference type="ARBA" id="ARBA00022723"/>
    </source>
</evidence>
<dbReference type="InterPro" id="IPR001915">
    <property type="entry name" value="Peptidase_M48"/>
</dbReference>
<feature type="chain" id="PRO_5045080637" evidence="7">
    <location>
        <begin position="28"/>
        <end position="487"/>
    </location>
</feature>
<dbReference type="GO" id="GO:0008237">
    <property type="term" value="F:metallopeptidase activity"/>
    <property type="evidence" value="ECO:0007669"/>
    <property type="project" value="UniProtKB-KW"/>
</dbReference>
<dbReference type="EMBL" id="BAABHV010000001">
    <property type="protein sequence ID" value="GAA5045660.1"/>
    <property type="molecule type" value="Genomic_DNA"/>
</dbReference>
<comment type="cofactor">
    <cofactor evidence="1">
        <name>Zn(2+)</name>
        <dbReference type="ChEBI" id="CHEBI:29105"/>
    </cofactor>
</comment>
<keyword evidence="7" id="KW-0732">Signal</keyword>
<dbReference type="SUPFAM" id="SSF48452">
    <property type="entry name" value="TPR-like"/>
    <property type="match status" value="1"/>
</dbReference>
<reference evidence="10" key="1">
    <citation type="journal article" date="2019" name="Int. J. Syst. Evol. Microbiol.">
        <title>The Global Catalogue of Microorganisms (GCM) 10K type strain sequencing project: providing services to taxonomists for standard genome sequencing and annotation.</title>
        <authorList>
            <consortium name="The Broad Institute Genomics Platform"/>
            <consortium name="The Broad Institute Genome Sequencing Center for Infectious Disease"/>
            <person name="Wu L."/>
            <person name="Ma J."/>
        </authorList>
    </citation>
    <scope>NUCLEOTIDE SEQUENCE [LARGE SCALE GENOMIC DNA]</scope>
    <source>
        <strain evidence="10">JCM 18014</strain>
    </source>
</reference>
<accession>A0ABP9JY05</accession>
<evidence type="ECO:0000313" key="10">
    <source>
        <dbReference type="Proteomes" id="UP001500518"/>
    </source>
</evidence>
<evidence type="ECO:0000256" key="1">
    <source>
        <dbReference type="ARBA" id="ARBA00001947"/>
    </source>
</evidence>
<dbReference type="InterPro" id="IPR011990">
    <property type="entry name" value="TPR-like_helical_dom_sf"/>
</dbReference>
<feature type="domain" description="Peptidase M48" evidence="8">
    <location>
        <begin position="38"/>
        <end position="229"/>
    </location>
</feature>
<evidence type="ECO:0000313" key="9">
    <source>
        <dbReference type="EMBL" id="GAA5045660.1"/>
    </source>
</evidence>
<keyword evidence="2" id="KW-0645">Protease</keyword>
<keyword evidence="10" id="KW-1185">Reference proteome</keyword>
<protein>
    <submittedName>
        <fullName evidence="9">M48 family metalloprotease</fullName>
    </submittedName>
</protein>
<dbReference type="InterPro" id="IPR051156">
    <property type="entry name" value="Mito/Outer_Membr_Metalloprot"/>
</dbReference>
<sequence>MAMIKTLAARLLALLAAIAVTVQPAAAQSLSILRDAETEQLLQDMVDPLAEAAGLGEGAVEVVLINDNSINAFVAGGQRIFVHSGLINAADSANEVQGVLAHELGHITGGHINRFSEGAGNATRITLLSALLAVGAALAGGGEAAMGVLGAGQQAAMGSFLAFSRVQEASADAASVEYIECAGIDGAGLITFFGKLQNMEYRRHIPQDESAGYSRTHPLTGDRIARLTDAINNGSGGPEADLYAEVQEAPSVSGGQVISRDPGICATAPVDTTELEERFQRVKAKLYGYLAPPERTLNNYPSYMTGAPARYARAYAYHQQAKVDEALAEVDALIAMDPQDPYFLELKGQILLESGRVEDALPPLREATRLTGSNPLIAGSLGHALIATENPANLDEAESVLRAAVGRDHENPFAWYQLGVVYGQRGDTPRARLASAEQQVMQGNFQGALVNAQAAESNLPVGSPDWIRAQDVALQARGLLERQRDRQ</sequence>
<proteinExistence type="predicted"/>
<organism evidence="9 10">
    <name type="scientific">Erythrobacter westpacificensis</name>
    <dbReference type="NCBI Taxonomy" id="1055231"/>
    <lineage>
        <taxon>Bacteria</taxon>
        <taxon>Pseudomonadati</taxon>
        <taxon>Pseudomonadota</taxon>
        <taxon>Alphaproteobacteria</taxon>
        <taxon>Sphingomonadales</taxon>
        <taxon>Erythrobacteraceae</taxon>
        <taxon>Erythrobacter/Porphyrobacter group</taxon>
        <taxon>Erythrobacter</taxon>
    </lineage>
</organism>